<dbReference type="AlphaFoldDB" id="A0A5E6VC00"/>
<accession>A0A5E6VC00</accession>
<sequence>MIDVYNKLINRLTGDLRSKQNLPLPEKQSEQTPLLDKQNDLIEKAIPLIDNTQKLYAALMEPSAQPTDYQYRYFETESIHLNTLLFLFERLNTNENLRHPRSQDLDLESSRRQLKNELASYQKQLPVAIRASQVLDKLRTTIGALEKLRAHADPDYLQRLKNQYAHHREHSVISPDIIRANAVFNRFNLLDLEYIHGSDPAAHTITCPTARVPSEAVADQLVETIVALTEMTNPPTKLPLDLLSELHTKLQDSRIYVQALQPLTPSMEEYRDAILTDIQYFMTLTETYITRGRASLDGTRHLGKTDTTVDYTFVPPHNLRPPSKTEAPSQQPMVKKIVRKKTAVTPSSPASSSNLTAPAKVSSPLPKPSVDYHKLSAQATTLLETLQSVRQEAEQRSAACEPPSNVHEFLEAKAKALDLLVLNLQSDTSFSHQQLIGQLHSEARSLMQLANRLLTTAYKNKQILNIPRLAWLLKNNEVTVQPAESGIREGSGNNASFLSVFYILDKHKNNRLWTAHFHYPAANSQPSEWRAGHLKRLDQDRHGLSYQQQQAQAGEKVMPIWRAHFDPATADLLFSRLSS</sequence>
<evidence type="ECO:0000313" key="3">
    <source>
        <dbReference type="EMBL" id="VVN14828.1"/>
    </source>
</evidence>
<feature type="region of interest" description="Disordered" evidence="2">
    <location>
        <begin position="308"/>
        <end position="367"/>
    </location>
</feature>
<feature type="coiled-coil region" evidence="1">
    <location>
        <begin position="104"/>
        <end position="131"/>
    </location>
</feature>
<evidence type="ECO:0000256" key="2">
    <source>
        <dbReference type="SAM" id="MobiDB-lite"/>
    </source>
</evidence>
<gene>
    <name evidence="3" type="ORF">PS652_04006</name>
</gene>
<name>A0A5E6VC00_PSEFL</name>
<organism evidence="3">
    <name type="scientific">Pseudomonas fluorescens</name>
    <dbReference type="NCBI Taxonomy" id="294"/>
    <lineage>
        <taxon>Bacteria</taxon>
        <taxon>Pseudomonadati</taxon>
        <taxon>Pseudomonadota</taxon>
        <taxon>Gammaproteobacteria</taxon>
        <taxon>Pseudomonadales</taxon>
        <taxon>Pseudomonadaceae</taxon>
        <taxon>Pseudomonas</taxon>
    </lineage>
</organism>
<feature type="compositionally biased region" description="Low complexity" evidence="2">
    <location>
        <begin position="343"/>
        <end position="359"/>
    </location>
</feature>
<reference evidence="3" key="1">
    <citation type="submission" date="2019-09" db="EMBL/GenBank/DDBJ databases">
        <authorList>
            <person name="Chandra G."/>
            <person name="Truman W A."/>
        </authorList>
    </citation>
    <scope>NUCLEOTIDE SEQUENCE [LARGE SCALE GENOMIC DNA]</scope>
    <source>
        <strain evidence="3">PS652</strain>
    </source>
</reference>
<proteinExistence type="predicted"/>
<protein>
    <submittedName>
        <fullName evidence="3">Uncharacterized protein</fullName>
    </submittedName>
</protein>
<dbReference type="EMBL" id="CABVHG010000026">
    <property type="protein sequence ID" value="VVN14828.1"/>
    <property type="molecule type" value="Genomic_DNA"/>
</dbReference>
<evidence type="ECO:0000256" key="1">
    <source>
        <dbReference type="SAM" id="Coils"/>
    </source>
</evidence>
<keyword evidence="1" id="KW-0175">Coiled coil</keyword>